<accession>A0A562RND8</accession>
<protein>
    <submittedName>
        <fullName evidence="2">Uncharacterized protein</fullName>
    </submittedName>
</protein>
<evidence type="ECO:0000313" key="3">
    <source>
        <dbReference type="Proteomes" id="UP000318431"/>
    </source>
</evidence>
<keyword evidence="3" id="KW-1185">Reference proteome</keyword>
<evidence type="ECO:0000256" key="1">
    <source>
        <dbReference type="SAM" id="SignalP"/>
    </source>
</evidence>
<feature type="chain" id="PRO_5021787230" evidence="1">
    <location>
        <begin position="26"/>
        <end position="331"/>
    </location>
</feature>
<dbReference type="Proteomes" id="UP000318431">
    <property type="component" value="Unassembled WGS sequence"/>
</dbReference>
<sequence length="331" mass="34906">MTSPAARLASLAACLIIPCTFGSPAAAQTTVPFEFPDVASGTCTFAAANLPKDTIVVAAGSYRGRELPFAIDQSGHQATTISVAVHADQPVALLLGAYEPTVWAIGWSKGTRVVAVFASGYHRQAVAGLPKGTPVITSSYQEKGPCGHRYISGGGHAEWVNPAAREIFGAPAIRLYDKATNGAIEIVESTRPRTGYVTSADTPVESFHDRKAPLAGTPGLQEAVRRGILRPLTAADIEQVREHYRRLAAADPKRDVPPLANGSMPVAIPELSLRRGFVVLKPFEFPAGLYGAHLAYFLVPPGVPAPTGTPGHSMIVDLNKPVPCSGPMCRQ</sequence>
<evidence type="ECO:0000313" key="2">
    <source>
        <dbReference type="EMBL" id="TWI70094.1"/>
    </source>
</evidence>
<comment type="caution">
    <text evidence="2">The sequence shown here is derived from an EMBL/GenBank/DDBJ whole genome shotgun (WGS) entry which is preliminary data.</text>
</comment>
<organism evidence="2 3">
    <name type="scientific">Pseudoduganella lurida</name>
    <dbReference type="NCBI Taxonomy" id="1036180"/>
    <lineage>
        <taxon>Bacteria</taxon>
        <taxon>Pseudomonadati</taxon>
        <taxon>Pseudomonadota</taxon>
        <taxon>Betaproteobacteria</taxon>
        <taxon>Burkholderiales</taxon>
        <taxon>Oxalobacteraceae</taxon>
        <taxon>Telluria group</taxon>
        <taxon>Pseudoduganella</taxon>
    </lineage>
</organism>
<dbReference type="AlphaFoldDB" id="A0A562RND8"/>
<reference evidence="2 3" key="1">
    <citation type="journal article" date="2015" name="Stand. Genomic Sci.">
        <title>Genomic Encyclopedia of Bacterial and Archaeal Type Strains, Phase III: the genomes of soil and plant-associated and newly described type strains.</title>
        <authorList>
            <person name="Whitman W.B."/>
            <person name="Woyke T."/>
            <person name="Klenk H.P."/>
            <person name="Zhou Y."/>
            <person name="Lilburn T.G."/>
            <person name="Beck B.J."/>
            <person name="De Vos P."/>
            <person name="Vandamme P."/>
            <person name="Eisen J.A."/>
            <person name="Garrity G."/>
            <person name="Hugenholtz P."/>
            <person name="Kyrpides N.C."/>
        </authorList>
    </citation>
    <scope>NUCLEOTIDE SEQUENCE [LARGE SCALE GENOMIC DNA]</scope>
    <source>
        <strain evidence="2 3">CGMCC 1.10822</strain>
    </source>
</reference>
<dbReference type="OrthoDB" id="5523842at2"/>
<name>A0A562RND8_9BURK</name>
<feature type="signal peptide" evidence="1">
    <location>
        <begin position="1"/>
        <end position="25"/>
    </location>
</feature>
<gene>
    <name evidence="2" type="ORF">IP91_01174</name>
</gene>
<dbReference type="RefSeq" id="WP_145647788.1">
    <property type="nucleotide sequence ID" value="NZ_VLLB01000001.1"/>
</dbReference>
<proteinExistence type="predicted"/>
<keyword evidence="1" id="KW-0732">Signal</keyword>
<dbReference type="EMBL" id="VLLB01000001">
    <property type="protein sequence ID" value="TWI70094.1"/>
    <property type="molecule type" value="Genomic_DNA"/>
</dbReference>